<gene>
    <name evidence="1" type="ORF">HPB49_002146</name>
</gene>
<name>A0ACB8CNV3_DERSI</name>
<sequence>MPADEGDSGIDAMSLPESRETSPKMSKRDLDVAVPTTSSTTDAVASVEEDDDLDLDETLYERLWGLTEMFPPKLRRGVYDLAHFSLGSAKGLYGFGRSAFWIIFSSSAILFAPVIFELERLQVEEISRQQQRQASMRHRTRFGGTCVKECISAANRPECPEMCFAKGNVMKESENVAIAY</sequence>
<evidence type="ECO:0000313" key="2">
    <source>
        <dbReference type="Proteomes" id="UP000821865"/>
    </source>
</evidence>
<dbReference type="Proteomes" id="UP000821865">
    <property type="component" value="Chromosome 5"/>
</dbReference>
<accession>A0ACB8CNV3</accession>
<comment type="caution">
    <text evidence="1">The sequence shown here is derived from an EMBL/GenBank/DDBJ whole genome shotgun (WGS) entry which is preliminary data.</text>
</comment>
<proteinExistence type="predicted"/>
<dbReference type="EMBL" id="CM023474">
    <property type="protein sequence ID" value="KAH7948776.1"/>
    <property type="molecule type" value="Genomic_DNA"/>
</dbReference>
<evidence type="ECO:0000313" key="1">
    <source>
        <dbReference type="EMBL" id="KAH7948776.1"/>
    </source>
</evidence>
<protein>
    <submittedName>
        <fullName evidence="1">Uncharacterized protein</fullName>
    </submittedName>
</protein>
<organism evidence="1 2">
    <name type="scientific">Dermacentor silvarum</name>
    <name type="common">Tick</name>
    <dbReference type="NCBI Taxonomy" id="543639"/>
    <lineage>
        <taxon>Eukaryota</taxon>
        <taxon>Metazoa</taxon>
        <taxon>Ecdysozoa</taxon>
        <taxon>Arthropoda</taxon>
        <taxon>Chelicerata</taxon>
        <taxon>Arachnida</taxon>
        <taxon>Acari</taxon>
        <taxon>Parasitiformes</taxon>
        <taxon>Ixodida</taxon>
        <taxon>Ixodoidea</taxon>
        <taxon>Ixodidae</taxon>
        <taxon>Rhipicephalinae</taxon>
        <taxon>Dermacentor</taxon>
    </lineage>
</organism>
<reference evidence="1" key="1">
    <citation type="submission" date="2020-05" db="EMBL/GenBank/DDBJ databases">
        <title>Large-scale comparative analyses of tick genomes elucidate their genetic diversity and vector capacities.</title>
        <authorList>
            <person name="Jia N."/>
            <person name="Wang J."/>
            <person name="Shi W."/>
            <person name="Du L."/>
            <person name="Sun Y."/>
            <person name="Zhan W."/>
            <person name="Jiang J."/>
            <person name="Wang Q."/>
            <person name="Zhang B."/>
            <person name="Ji P."/>
            <person name="Sakyi L.B."/>
            <person name="Cui X."/>
            <person name="Yuan T."/>
            <person name="Jiang B."/>
            <person name="Yang W."/>
            <person name="Lam T.T.-Y."/>
            <person name="Chang Q."/>
            <person name="Ding S."/>
            <person name="Wang X."/>
            <person name="Zhu J."/>
            <person name="Ruan X."/>
            <person name="Zhao L."/>
            <person name="Wei J."/>
            <person name="Que T."/>
            <person name="Du C."/>
            <person name="Cheng J."/>
            <person name="Dai P."/>
            <person name="Han X."/>
            <person name="Huang E."/>
            <person name="Gao Y."/>
            <person name="Liu J."/>
            <person name="Shao H."/>
            <person name="Ye R."/>
            <person name="Li L."/>
            <person name="Wei W."/>
            <person name="Wang X."/>
            <person name="Wang C."/>
            <person name="Yang T."/>
            <person name="Huo Q."/>
            <person name="Li W."/>
            <person name="Guo W."/>
            <person name="Chen H."/>
            <person name="Zhou L."/>
            <person name="Ni X."/>
            <person name="Tian J."/>
            <person name="Zhou Y."/>
            <person name="Sheng Y."/>
            <person name="Liu T."/>
            <person name="Pan Y."/>
            <person name="Xia L."/>
            <person name="Li J."/>
            <person name="Zhao F."/>
            <person name="Cao W."/>
        </authorList>
    </citation>
    <scope>NUCLEOTIDE SEQUENCE</scope>
    <source>
        <strain evidence="1">Dsil-2018</strain>
    </source>
</reference>
<keyword evidence="2" id="KW-1185">Reference proteome</keyword>